<keyword evidence="4" id="KW-1185">Reference proteome</keyword>
<dbReference type="Gene3D" id="2.40.50.140">
    <property type="entry name" value="Nucleic acid-binding proteins"/>
    <property type="match status" value="1"/>
</dbReference>
<feature type="compositionally biased region" description="Acidic residues" evidence="1">
    <location>
        <begin position="339"/>
        <end position="350"/>
    </location>
</feature>
<feature type="compositionally biased region" description="Acidic residues" evidence="1">
    <location>
        <begin position="422"/>
        <end position="436"/>
    </location>
</feature>
<feature type="compositionally biased region" description="Basic and acidic residues" evidence="1">
    <location>
        <begin position="310"/>
        <end position="319"/>
    </location>
</feature>
<name>A0ABR1MCZ3_9PEZI</name>
<feature type="compositionally biased region" description="Polar residues" evidence="1">
    <location>
        <begin position="879"/>
        <end position="888"/>
    </location>
</feature>
<feature type="compositionally biased region" description="Basic and acidic residues" evidence="1">
    <location>
        <begin position="710"/>
        <end position="722"/>
    </location>
</feature>
<protein>
    <recommendedName>
        <fullName evidence="2">Telomeric single stranded DNA binding POT1/Cdc13 domain-containing protein</fullName>
    </recommendedName>
</protein>
<evidence type="ECO:0000256" key="1">
    <source>
        <dbReference type="SAM" id="MobiDB-lite"/>
    </source>
</evidence>
<feature type="compositionally biased region" description="Basic and acidic residues" evidence="1">
    <location>
        <begin position="1371"/>
        <end position="1383"/>
    </location>
</feature>
<sequence>MAFNTTAASNTPDLKRLPISALHPGLPSLATQSIVAIVTLVWPYSSSTRSCALLLAEPDFRLRRRRGQVRVQFFADAAHAVATSGVGIGDVVVLRLGPSIQWLASSGEEEVVCTPGKSVEWELGYRRALRLRAWRDGELLASLDVRSESTPERQTEEVEEDHVYDTPSKIVGRFSGEGLKMGSWASPAFLKRSRLSLDSARDGQDIFADEDGYVEGKGRKKRKSWMNVGMWTYANRTPSPEKGEVLSADGAMSPSPEEMVTAGPAETLHTPKSTSTATEVDENEELVLERPEHEPVQDHLNISPSPASREAAEQLKEETIDQQFLQETAQHDFVRGDTEENTEVDELFSEPEDRIEGRLSFQELKAIEQDESSTEEDEPPLLVPGAVLQRQAEDYSGDTEEDSDDAFLQVKELDRSLTPTEVDSDEDEGSESEESTAESQVARSPLERLPLEETIKTTSKEQEAAGNAAEPQSSGTRAMLPPALRPSASDESATKTPPRTPQSSAQGPDRAPPTPQLQPVTSINLPLPSPFPETSASEPTSYMDARPLPQAQGATETEAPLEPPQLSVVAEEQEPEDAQLQDTSFSMISPIYPGFDQIQSSIDSSLGDLKGMPELSDPFTFGLDGSLLSRMIPGRASSVGHEQPPAGTDNEKDGHDDMAKPTSTGPTTTASETLRQTQARSPSKEPWMDVLVQDKLEGENQQPSQLLVSPDKESLESPKRTIEAAPPSLQAQPDGLPEALQPAVSDLSETAQDEILGANNAPIFQDAVDDFQPQSLSFDDGYVPMIDDWDMPNLDSDPPDIPMAEPDGQDSFAPSLEEDREQTPTRDANVAPPPSEVIDIAEKPFVKSTPTPAKPEVTIIDLDSDTEDEDVSDTERATTTKSTPQATITGPAPVSIGKDNSQRPLEAQLKPAERKTPQKQGSQALSPLKSSQQRFRTPFSDFDQTELSQGGTPRRHRLIATPASQASSIADRVSSRRRRTEVKDSECEWDSTASVSTQKPSSPPSEAADAKLSEDNENHSTATTTNSVEEYPQKTAAPAERSSPPVEAARLRPWENERYSSPFTSQILEELSQKPLEELSQRPSQFQGLKNQTPQKPPPVSTIEELAPSSPGVEQTARAPSESSEGVHEDKSSRAPSEMSQYFGEGTPAVENFRNMVRTFVRSSSPLPEHVERTPKKQQHSSMLVDDPSLMRALQTSQAPFSTQLRDRMTSSPPLEDETPSDFTQAEDAVTQKRVSSPERSPSVASTVRRVADRSSPVAPDAMETAPSEERRQSIDNDVLMEDGKTSSAKDFEHSQDLPNVAASDETASRPPQESLLTPEPSQQNAHMPSSFPANEMEQTLPPTPQLTQASHVAEGFDLTQVKAKTQGLKTTERASQHEEHADTTMGDTTLVEPPASHSQTDRQAEPTSPSFSVKSVEELKSPSPTFSERVRLYESSQPEMSQRSVFSQSQGLRTSLGYFTSLSSLPQHLNSQAQIDVLAVCTRATKRPERATSGPKDYFTSFRIADESLDADATSVQVQVFRPWKAALPECDVGDVVLLRNFVPKSRKGKVGLISAAESAWCVFRYGKNLSQRAAAEQDHTWSQSQNKPQANGDVDGDGDDSQKRRDTDKEEAKKGKRQSDIMHSLRPIWADTYSPLWGDLTGVVDGLDDEDASEAKAEDNANGSTETEETEQKGTSDVERGRYNPESGASREECHGPPVEYGDQERREARRLRDWWVGGGGGGGAVAKINGDV</sequence>
<feature type="compositionally biased region" description="Basic and acidic residues" evidence="1">
    <location>
        <begin position="445"/>
        <end position="463"/>
    </location>
</feature>
<dbReference type="Pfam" id="PF02765">
    <property type="entry name" value="POT1"/>
    <property type="match status" value="1"/>
</dbReference>
<feature type="region of interest" description="Disordered" evidence="1">
    <location>
        <begin position="238"/>
        <end position="585"/>
    </location>
</feature>
<feature type="compositionally biased region" description="Polar residues" evidence="1">
    <location>
        <begin position="1019"/>
        <end position="1028"/>
    </location>
</feature>
<feature type="compositionally biased region" description="Polar residues" evidence="1">
    <location>
        <begin position="1081"/>
        <end position="1094"/>
    </location>
</feature>
<proteinExistence type="predicted"/>
<dbReference type="SMART" id="SM00976">
    <property type="entry name" value="Telo_bind"/>
    <property type="match status" value="1"/>
</dbReference>
<feature type="compositionally biased region" description="Basic and acidic residues" evidence="1">
    <location>
        <begin position="1049"/>
        <end position="1058"/>
    </location>
</feature>
<organism evidence="3 4">
    <name type="scientific">Phyllosticta citribraziliensis</name>
    <dbReference type="NCBI Taxonomy" id="989973"/>
    <lineage>
        <taxon>Eukaryota</taxon>
        <taxon>Fungi</taxon>
        <taxon>Dikarya</taxon>
        <taxon>Ascomycota</taxon>
        <taxon>Pezizomycotina</taxon>
        <taxon>Dothideomycetes</taxon>
        <taxon>Dothideomycetes incertae sedis</taxon>
        <taxon>Botryosphaeriales</taxon>
        <taxon>Phyllostictaceae</taxon>
        <taxon>Phyllosticta</taxon>
    </lineage>
</organism>
<dbReference type="RefSeq" id="XP_066660399.1">
    <property type="nucleotide sequence ID" value="XM_066798973.1"/>
</dbReference>
<feature type="compositionally biased region" description="Basic and acidic residues" evidence="1">
    <location>
        <begin position="1071"/>
        <end position="1080"/>
    </location>
</feature>
<feature type="compositionally biased region" description="Polar residues" evidence="1">
    <location>
        <begin position="1194"/>
        <end position="1204"/>
    </location>
</feature>
<feature type="region of interest" description="Disordered" evidence="1">
    <location>
        <begin position="782"/>
        <end position="1143"/>
    </location>
</feature>
<dbReference type="InterPro" id="IPR011564">
    <property type="entry name" value="Telomer_end-bd_POT1/Cdc13"/>
</dbReference>
<feature type="compositionally biased region" description="Basic and acidic residues" evidence="1">
    <location>
        <begin position="287"/>
        <end position="297"/>
    </location>
</feature>
<feature type="compositionally biased region" description="Polar residues" evidence="1">
    <location>
        <begin position="1310"/>
        <end position="1328"/>
    </location>
</feature>
<feature type="compositionally biased region" description="Acidic residues" evidence="1">
    <location>
        <begin position="369"/>
        <end position="379"/>
    </location>
</feature>
<feature type="region of interest" description="Disordered" evidence="1">
    <location>
        <begin position="1576"/>
        <end position="1621"/>
    </location>
</feature>
<dbReference type="InterPro" id="IPR012340">
    <property type="entry name" value="NA-bd_OB-fold"/>
</dbReference>
<feature type="domain" description="Telomeric single stranded DNA binding POT1/Cdc13" evidence="2">
    <location>
        <begin position="1460"/>
        <end position="1593"/>
    </location>
</feature>
<feature type="compositionally biased region" description="Polar residues" evidence="1">
    <location>
        <begin position="918"/>
        <end position="935"/>
    </location>
</feature>
<dbReference type="Proteomes" id="UP001360953">
    <property type="component" value="Unassembled WGS sequence"/>
</dbReference>
<feature type="region of interest" description="Disordered" evidence="1">
    <location>
        <begin position="1161"/>
        <end position="1426"/>
    </location>
</feature>
<feature type="compositionally biased region" description="Basic and acidic residues" evidence="1">
    <location>
        <begin position="1282"/>
        <end position="1296"/>
    </location>
</feature>
<feature type="compositionally biased region" description="Polar residues" evidence="1">
    <location>
        <begin position="489"/>
        <end position="506"/>
    </location>
</feature>
<feature type="region of interest" description="Disordered" evidence="1">
    <location>
        <begin position="1653"/>
        <end position="1708"/>
    </location>
</feature>
<feature type="compositionally biased region" description="Basic and acidic residues" evidence="1">
    <location>
        <begin position="1672"/>
        <end position="1697"/>
    </location>
</feature>
<feature type="region of interest" description="Disordered" evidence="1">
    <location>
        <begin position="632"/>
        <end position="738"/>
    </location>
</feature>
<feature type="compositionally biased region" description="Basic and acidic residues" evidence="1">
    <location>
        <begin position="649"/>
        <end position="659"/>
    </location>
</feature>
<feature type="compositionally biased region" description="Basic and acidic residues" evidence="1">
    <location>
        <begin position="1008"/>
        <end position="1018"/>
    </location>
</feature>
<gene>
    <name evidence="3" type="ORF">J3D65DRAFT_611963</name>
</gene>
<evidence type="ECO:0000313" key="4">
    <source>
        <dbReference type="Proteomes" id="UP001360953"/>
    </source>
</evidence>
<feature type="compositionally biased region" description="Basic and acidic residues" evidence="1">
    <location>
        <begin position="1602"/>
        <end position="1621"/>
    </location>
</feature>
<feature type="compositionally biased region" description="Low complexity" evidence="1">
    <location>
        <begin position="661"/>
        <end position="673"/>
    </location>
</feature>
<dbReference type="GeneID" id="92031879"/>
<dbReference type="EMBL" id="JBBPEH010000001">
    <property type="protein sequence ID" value="KAK7545164.1"/>
    <property type="molecule type" value="Genomic_DNA"/>
</dbReference>
<feature type="compositionally biased region" description="Polar residues" evidence="1">
    <location>
        <begin position="991"/>
        <end position="1000"/>
    </location>
</feature>
<dbReference type="SUPFAM" id="SSF50249">
    <property type="entry name" value="Nucleic acid-binding proteins"/>
    <property type="match status" value="1"/>
</dbReference>
<feature type="compositionally biased region" description="Acidic residues" evidence="1">
    <location>
        <begin position="395"/>
        <end position="405"/>
    </location>
</feature>
<reference evidence="3 4" key="1">
    <citation type="submission" date="2024-04" db="EMBL/GenBank/DDBJ databases">
        <title>Phyllosticta paracitricarpa is synonymous to the EU quarantine fungus P. citricarpa based on phylogenomic analyses.</title>
        <authorList>
            <consortium name="Lawrence Berkeley National Laboratory"/>
            <person name="Van ingen-buijs V.A."/>
            <person name="Van westerhoven A.C."/>
            <person name="Haridas S."/>
            <person name="Skiadas P."/>
            <person name="Martin F."/>
            <person name="Groenewald J.Z."/>
            <person name="Crous P.W."/>
            <person name="Seidl M.F."/>
        </authorList>
    </citation>
    <scope>NUCLEOTIDE SEQUENCE [LARGE SCALE GENOMIC DNA]</scope>
    <source>
        <strain evidence="3 4">CPC 17464</strain>
    </source>
</reference>
<feature type="compositionally biased region" description="Basic and acidic residues" evidence="1">
    <location>
        <begin position="329"/>
        <end position="338"/>
    </location>
</feature>
<accession>A0ABR1MCZ3</accession>
<feature type="compositionally biased region" description="Acidic residues" evidence="1">
    <location>
        <begin position="862"/>
        <end position="872"/>
    </location>
</feature>
<evidence type="ECO:0000313" key="3">
    <source>
        <dbReference type="EMBL" id="KAK7545164.1"/>
    </source>
</evidence>
<comment type="caution">
    <text evidence="3">The sequence shown here is derived from an EMBL/GenBank/DDBJ whole genome shotgun (WGS) entry which is preliminary data.</text>
</comment>
<feature type="compositionally biased region" description="Polar residues" evidence="1">
    <location>
        <begin position="1582"/>
        <end position="1591"/>
    </location>
</feature>
<evidence type="ECO:0000259" key="2">
    <source>
        <dbReference type="SMART" id="SM00976"/>
    </source>
</evidence>
<feature type="compositionally biased region" description="Polar residues" evidence="1">
    <location>
        <begin position="1233"/>
        <end position="1246"/>
    </location>
</feature>
<feature type="compositionally biased region" description="Basic and acidic residues" evidence="1">
    <location>
        <begin position="682"/>
        <end position="698"/>
    </location>
</feature>